<gene>
    <name evidence="1" type="ORF">GCM10011343_13910</name>
</gene>
<reference evidence="1" key="2">
    <citation type="submission" date="2020-09" db="EMBL/GenBank/DDBJ databases">
        <authorList>
            <person name="Sun Q."/>
            <person name="Zhou Y."/>
        </authorList>
    </citation>
    <scope>NUCLEOTIDE SEQUENCE</scope>
    <source>
        <strain evidence="1">CGMCC 1.12506</strain>
    </source>
</reference>
<evidence type="ECO:0000313" key="2">
    <source>
        <dbReference type="Proteomes" id="UP000625735"/>
    </source>
</evidence>
<dbReference type="Proteomes" id="UP000625735">
    <property type="component" value="Unassembled WGS sequence"/>
</dbReference>
<evidence type="ECO:0000313" key="1">
    <source>
        <dbReference type="EMBL" id="GGD24956.1"/>
    </source>
</evidence>
<proteinExistence type="predicted"/>
<sequence>MATTIHNLRKKPLLVFTLNENNFHLIDDDTPSNKGEYKYNSITSISLIKGKTNWIVSIFSLVIDFIFDLGSFSNYKEKDKLIIQTKDSEIEILLFKVDKKEVEALVLNLQKLVNK</sequence>
<reference evidence="1" key="1">
    <citation type="journal article" date="2014" name="Int. J. Syst. Evol. Microbiol.">
        <title>Complete genome sequence of Corynebacterium casei LMG S-19264T (=DSM 44701T), isolated from a smear-ripened cheese.</title>
        <authorList>
            <consortium name="US DOE Joint Genome Institute (JGI-PGF)"/>
            <person name="Walter F."/>
            <person name="Albersmeier A."/>
            <person name="Kalinowski J."/>
            <person name="Ruckert C."/>
        </authorList>
    </citation>
    <scope>NUCLEOTIDE SEQUENCE</scope>
    <source>
        <strain evidence="1">CGMCC 1.12506</strain>
    </source>
</reference>
<comment type="caution">
    <text evidence="1">The sequence shown here is derived from an EMBL/GenBank/DDBJ whole genome shotgun (WGS) entry which is preliminary data.</text>
</comment>
<dbReference type="RefSeq" id="WP_188361823.1">
    <property type="nucleotide sequence ID" value="NZ_BMFG01000004.1"/>
</dbReference>
<organism evidence="1 2">
    <name type="scientific">Flavobacterium orientale</name>
    <dbReference type="NCBI Taxonomy" id="1756020"/>
    <lineage>
        <taxon>Bacteria</taxon>
        <taxon>Pseudomonadati</taxon>
        <taxon>Bacteroidota</taxon>
        <taxon>Flavobacteriia</taxon>
        <taxon>Flavobacteriales</taxon>
        <taxon>Flavobacteriaceae</taxon>
        <taxon>Flavobacterium</taxon>
    </lineage>
</organism>
<keyword evidence="2" id="KW-1185">Reference proteome</keyword>
<dbReference type="AlphaFoldDB" id="A0A917DCF8"/>
<protein>
    <submittedName>
        <fullName evidence="1">Uncharacterized protein</fullName>
    </submittedName>
</protein>
<name>A0A917DCF8_9FLAO</name>
<accession>A0A917DCF8</accession>
<dbReference type="EMBL" id="BMFG01000004">
    <property type="protein sequence ID" value="GGD24956.1"/>
    <property type="molecule type" value="Genomic_DNA"/>
</dbReference>